<dbReference type="EMBL" id="VLKG01000007">
    <property type="protein sequence ID" value="TWH64735.1"/>
    <property type="molecule type" value="Genomic_DNA"/>
</dbReference>
<organism evidence="2 3">
    <name type="scientific">Azomonas agilis</name>
    <dbReference type="NCBI Taxonomy" id="116849"/>
    <lineage>
        <taxon>Bacteria</taxon>
        <taxon>Pseudomonadati</taxon>
        <taxon>Pseudomonadota</taxon>
        <taxon>Gammaproteobacteria</taxon>
        <taxon>Pseudomonadales</taxon>
        <taxon>Pseudomonadaceae</taxon>
        <taxon>Azomonas</taxon>
    </lineage>
</organism>
<feature type="transmembrane region" description="Helical" evidence="1">
    <location>
        <begin position="6"/>
        <end position="22"/>
    </location>
</feature>
<reference evidence="2 3" key="1">
    <citation type="submission" date="2019-07" db="EMBL/GenBank/DDBJ databases">
        <title>Genomic Encyclopedia of Type Strains, Phase I: the one thousand microbial genomes (KMG-I) project.</title>
        <authorList>
            <person name="Kyrpides N."/>
        </authorList>
    </citation>
    <scope>NUCLEOTIDE SEQUENCE [LARGE SCALE GENOMIC DNA]</scope>
    <source>
        <strain evidence="2 3">DSM 375</strain>
    </source>
</reference>
<evidence type="ECO:0000313" key="3">
    <source>
        <dbReference type="Proteomes" id="UP000319627"/>
    </source>
</evidence>
<name>A0A562I230_9GAMM</name>
<evidence type="ECO:0000256" key="1">
    <source>
        <dbReference type="SAM" id="Phobius"/>
    </source>
</evidence>
<accession>A0A562I230</accession>
<protein>
    <recommendedName>
        <fullName evidence="4">30S ribosomal protein S3</fullName>
    </recommendedName>
</protein>
<dbReference type="Proteomes" id="UP000319627">
    <property type="component" value="Unassembled WGS sequence"/>
</dbReference>
<keyword evidence="3" id="KW-1185">Reference proteome</keyword>
<evidence type="ECO:0008006" key="4">
    <source>
        <dbReference type="Google" id="ProtNLM"/>
    </source>
</evidence>
<keyword evidence="1" id="KW-1133">Transmembrane helix</keyword>
<dbReference type="AlphaFoldDB" id="A0A562I230"/>
<evidence type="ECO:0000313" key="2">
    <source>
        <dbReference type="EMBL" id="TWH64735.1"/>
    </source>
</evidence>
<proteinExistence type="predicted"/>
<keyword evidence="1" id="KW-0812">Transmembrane</keyword>
<sequence length="85" mass="10253">MDYIIITLTLLIGLLFHTWLFVRFKRWMDRDQALILANGDPKKRAWVLKQLQEAKRQKIQYRDIPRWLEERKKQPSLGSAETKLS</sequence>
<dbReference type="OrthoDB" id="6089792at2"/>
<gene>
    <name evidence="2" type="ORF">LX59_02082</name>
</gene>
<dbReference type="RefSeq" id="WP_144571783.1">
    <property type="nucleotide sequence ID" value="NZ_VLKG01000007.1"/>
</dbReference>
<keyword evidence="1" id="KW-0472">Membrane</keyword>
<comment type="caution">
    <text evidence="2">The sequence shown here is derived from an EMBL/GenBank/DDBJ whole genome shotgun (WGS) entry which is preliminary data.</text>
</comment>